<dbReference type="InterPro" id="IPR036388">
    <property type="entry name" value="WH-like_DNA-bd_sf"/>
</dbReference>
<dbReference type="Proteomes" id="UP000612680">
    <property type="component" value="Chromosome"/>
</dbReference>
<sequence length="193" mass="22791">MFENFTDEELFAEIKQDNAGAFERLYHRYFYRILNDAYKRIHDHTQAEELVQELFVNLWLKRAQVNIEKKVDAYLHTSLRNAVISFYRKNNKLAELPADVSEQLYVHATDEEVTYNELKIAYDLRVSSLPEKCRNVYTLFENGFSIQEIADKTHVSPKTIESHLLKARTTLRQQLQEYCLSFSTLLYTLLAVL</sequence>
<dbReference type="SUPFAM" id="SSF88659">
    <property type="entry name" value="Sigma3 and sigma4 domains of RNA polymerase sigma factors"/>
    <property type="match status" value="1"/>
</dbReference>
<evidence type="ECO:0000256" key="4">
    <source>
        <dbReference type="ARBA" id="ARBA00023163"/>
    </source>
</evidence>
<dbReference type="Gene3D" id="1.10.10.10">
    <property type="entry name" value="Winged helix-like DNA-binding domain superfamily/Winged helix DNA-binding domain"/>
    <property type="match status" value="1"/>
</dbReference>
<gene>
    <name evidence="7" type="ORF">HWI92_16355</name>
</gene>
<organism evidence="7 8">
    <name type="scientific">Dyadobacter sandarakinus</name>
    <dbReference type="NCBI Taxonomy" id="2747268"/>
    <lineage>
        <taxon>Bacteria</taxon>
        <taxon>Pseudomonadati</taxon>
        <taxon>Bacteroidota</taxon>
        <taxon>Cytophagia</taxon>
        <taxon>Cytophagales</taxon>
        <taxon>Spirosomataceae</taxon>
        <taxon>Dyadobacter</taxon>
    </lineage>
</organism>
<keyword evidence="8" id="KW-1185">Reference proteome</keyword>
<dbReference type="Pfam" id="PF04542">
    <property type="entry name" value="Sigma70_r2"/>
    <property type="match status" value="1"/>
</dbReference>
<evidence type="ECO:0000313" key="8">
    <source>
        <dbReference type="Proteomes" id="UP000612680"/>
    </source>
</evidence>
<keyword evidence="2" id="KW-0805">Transcription regulation</keyword>
<name>A0ABX7I8W6_9BACT</name>
<dbReference type="PANTHER" id="PTHR43133">
    <property type="entry name" value="RNA POLYMERASE ECF-TYPE SIGMA FACTO"/>
    <property type="match status" value="1"/>
</dbReference>
<dbReference type="SUPFAM" id="SSF88946">
    <property type="entry name" value="Sigma2 domain of RNA polymerase sigma factors"/>
    <property type="match status" value="1"/>
</dbReference>
<comment type="similarity">
    <text evidence="1">Belongs to the sigma-70 factor family. ECF subfamily.</text>
</comment>
<reference evidence="7 8" key="1">
    <citation type="submission" date="2020-06" db="EMBL/GenBank/DDBJ databases">
        <title>Dyadobacter sandarakinus sp. nov., isolated from the soil of the Arctic Yellow River Station.</title>
        <authorList>
            <person name="Zhang Y."/>
            <person name="Peng F."/>
        </authorList>
    </citation>
    <scope>NUCLEOTIDE SEQUENCE [LARGE SCALE GENOMIC DNA]</scope>
    <source>
        <strain evidence="7 8">Q3-56</strain>
    </source>
</reference>
<dbReference type="InterPro" id="IPR013324">
    <property type="entry name" value="RNA_pol_sigma_r3/r4-like"/>
</dbReference>
<protein>
    <submittedName>
        <fullName evidence="7">Sigma-70 family RNA polymerase sigma factor</fullName>
    </submittedName>
</protein>
<dbReference type="InterPro" id="IPR013249">
    <property type="entry name" value="RNA_pol_sigma70_r4_t2"/>
</dbReference>
<proteinExistence type="inferred from homology"/>
<keyword evidence="3" id="KW-0731">Sigma factor</keyword>
<dbReference type="InterPro" id="IPR007627">
    <property type="entry name" value="RNA_pol_sigma70_r2"/>
</dbReference>
<evidence type="ECO:0000256" key="2">
    <source>
        <dbReference type="ARBA" id="ARBA00023015"/>
    </source>
</evidence>
<dbReference type="Pfam" id="PF08281">
    <property type="entry name" value="Sigma70_r4_2"/>
    <property type="match status" value="1"/>
</dbReference>
<dbReference type="PANTHER" id="PTHR43133:SF46">
    <property type="entry name" value="RNA POLYMERASE SIGMA-70 FACTOR ECF SUBFAMILY"/>
    <property type="match status" value="1"/>
</dbReference>
<dbReference type="InterPro" id="IPR039425">
    <property type="entry name" value="RNA_pol_sigma-70-like"/>
</dbReference>
<dbReference type="InterPro" id="IPR014284">
    <property type="entry name" value="RNA_pol_sigma-70_dom"/>
</dbReference>
<dbReference type="EMBL" id="CP056775">
    <property type="protein sequence ID" value="QRR02369.1"/>
    <property type="molecule type" value="Genomic_DNA"/>
</dbReference>
<evidence type="ECO:0000259" key="5">
    <source>
        <dbReference type="Pfam" id="PF04542"/>
    </source>
</evidence>
<evidence type="ECO:0000256" key="1">
    <source>
        <dbReference type="ARBA" id="ARBA00010641"/>
    </source>
</evidence>
<dbReference type="InterPro" id="IPR013325">
    <property type="entry name" value="RNA_pol_sigma_r2"/>
</dbReference>
<evidence type="ECO:0000256" key="3">
    <source>
        <dbReference type="ARBA" id="ARBA00023082"/>
    </source>
</evidence>
<keyword evidence="4" id="KW-0804">Transcription</keyword>
<accession>A0ABX7I8W6</accession>
<evidence type="ECO:0000313" key="7">
    <source>
        <dbReference type="EMBL" id="QRR02369.1"/>
    </source>
</evidence>
<dbReference type="NCBIfam" id="TIGR02937">
    <property type="entry name" value="sigma70-ECF"/>
    <property type="match status" value="1"/>
</dbReference>
<dbReference type="RefSeq" id="WP_204657255.1">
    <property type="nucleotide sequence ID" value="NZ_CP056775.1"/>
</dbReference>
<evidence type="ECO:0000259" key="6">
    <source>
        <dbReference type="Pfam" id="PF08281"/>
    </source>
</evidence>
<feature type="domain" description="RNA polymerase sigma factor 70 region 4 type 2" evidence="6">
    <location>
        <begin position="123"/>
        <end position="171"/>
    </location>
</feature>
<dbReference type="Gene3D" id="1.10.1740.10">
    <property type="match status" value="1"/>
</dbReference>
<feature type="domain" description="RNA polymerase sigma-70 region 2" evidence="5">
    <location>
        <begin position="25"/>
        <end position="91"/>
    </location>
</feature>